<reference evidence="2 3" key="1">
    <citation type="journal article" date="2016" name="Environ. Microbiol.">
        <title>Genomic diversification of marine cyanophages into stable ecotypes.</title>
        <authorList>
            <person name="Marston M.F."/>
            <person name="Martiny J.B."/>
        </authorList>
    </citation>
    <scope>NUCLEOTIDE SEQUENCE [LARGE SCALE GENOMIC DNA]</scope>
    <source>
        <strain evidence="2">RW_03_0807_WH8101</strain>
    </source>
</reference>
<dbReference type="SUPFAM" id="SSF69349">
    <property type="entry name" value="Phage fibre proteins"/>
    <property type="match status" value="1"/>
</dbReference>
<protein>
    <submittedName>
        <fullName evidence="2">Structural protein</fullName>
    </submittedName>
</protein>
<gene>
    <name evidence="2" type="ORF">RW03080701_092</name>
</gene>
<evidence type="ECO:0000259" key="1">
    <source>
        <dbReference type="Pfam" id="PF18454"/>
    </source>
</evidence>
<evidence type="ECO:0000313" key="2">
    <source>
        <dbReference type="EMBL" id="AOO10461.1"/>
    </source>
</evidence>
<dbReference type="Proteomes" id="UP000224174">
    <property type="component" value="Segment"/>
</dbReference>
<feature type="domain" description="Major tropism determinant N-terminal" evidence="1">
    <location>
        <begin position="5"/>
        <end position="43"/>
    </location>
</feature>
<evidence type="ECO:0000313" key="3">
    <source>
        <dbReference type="Proteomes" id="UP000224174"/>
    </source>
</evidence>
<name>A0A1D7S9W0_9CAUD</name>
<proteinExistence type="predicted"/>
<dbReference type="Gene3D" id="2.10.10.30">
    <property type="match status" value="1"/>
</dbReference>
<organism evidence="2 3">
    <name type="scientific">Synechococcus phage S-RIM8</name>
    <dbReference type="NCBI Taxonomy" id="756278"/>
    <lineage>
        <taxon>Viruses</taxon>
        <taxon>Duplodnaviria</taxon>
        <taxon>Heunggongvirae</taxon>
        <taxon>Uroviricota</taxon>
        <taxon>Caudoviricetes</taxon>
        <taxon>Pantevenvirales</taxon>
        <taxon>Kyanoviridae</taxon>
        <taxon>Neptunevirus</taxon>
        <taxon>Neptunevirus srim18</taxon>
    </lineage>
</organism>
<accession>A0A1D7S9W0</accession>
<dbReference type="EMBL" id="KX349286">
    <property type="protein sequence ID" value="AOO10461.1"/>
    <property type="molecule type" value="Genomic_DNA"/>
</dbReference>
<sequence length="1829" mass="189275">MANRIQLRRGSATQWSNANPTLAQGELGIELDTGRIKIGDGVTAWNSLRYERPIESVSATANTLVQRDADGNFSAGTITASLIGNASTASRLSSTRQIQLSQDVTGSGVFDGSANLNINAVLGLVPSLPHYDGTDTSSGTYTKVVVDAKGRITNASNPTTIQDYGLDGTVVGQSAQPYDLDLISLTNLPDGAAGFGIVTRTSTGNITVRDIVTASTQRIIVDNGDGIGGNPAIDLANTTVVPDPTTYSDGNYNTESLTSVTSVGAKGEPVGTQTVNTVKFTVDKYGRLQSATNVPIATATEGSKYPTYSAGASYSRYDIIEEGGNVYQAIQDILAGSGAPAHTDSSDTGGWRFLASAATEQKGLASFAQEDFDVDNNGHVTIAAAGVDNTQLQNNRIIFTDQNTVQEFELDNELTTATAHTGFDYLNYIKVNDTSGNLLFGANNTGDGGAGEIDINVRSYFSDPDITLDGIVAQTLDKTGDGDLTLQLTQNTASNRNFNILTTNAGSGTSNIIVTAEDTVQISASQAAGKVWVEDARFQDNYIATTNATLNLDPGDDRAVTGTVRVWGDLQVDGTTTTVNSTTLQVDDPIVTLGGDTAPVANDNLDRGVEFRYYDSAAKLGFYGYDASYSDLAGHTGGYRFLYDATNTSEVFSGTDAGIIAGNLKLTTNTNSTSNTTGDLVLAGGAGIGQDVNIGGLLDVDSTLRVHSTSRFDDNMVIQGASKTLQLNNGTGTTRIELQSTTGNADFYGIVNITNDLNINTNKFNVASATGNTLIAGTLGVTGQTTLTGALDLNNTLNVSGFTYLESTDEPQIALNSGTGLYEIQNSDYGAFRFNGGGYIEGDFMFNSDVYVNGTVVQKEDETAVFNRQNYLNVRYILYAGSSSARTPSYATDTTTNLRVFGGAGIATDLHIGDDLYIGKLNSSDTIEFQVVGESGNTTIGRSGAGTNSVGTLTVHGDVTFNRDLFANGNITLGNATSDTLTVQANSEFNGTVDVDADFAVRSGTTDKFFVDNVTGNTDIQGTLYVLGNTNIDGTLDVDSNFAVRSGTTDKFTVASASGNVATDGTLVVQGQTTINDSLIVDAANEVFSIRNGSAIEKFSVDADNGNTNIIGTLTVGDATQINDTFGVSGIVTSTNNTQQSINGNSIALDGAARFSGGVGVAKNLAVGEDLMVYGDFNIVGNQVINGTTTYNARIDITNTAEADSLSDNNVAFQVDGGGIIRKKLWAGGDFTVYDTANARNAFFVDVSTGDATLHNTLTVGGDLIVNGTTTTVNSTVTTLDDPIITLGGDTAPTTNDGKDRGVEFRYYDGSAKVGFFGFDRSSSQFTFLTDSTNVSEVHTGTDAALRAGSLNLTGTGTILDVDANANIDGTLTVDGQIISQVTSGPALVIPNTTKINNLNADLLDGYTTATANTASTVVVRDASGDFAAGTITASLAGNATTASRLQTARTITIDGVVDGSVSFNGSSNVTISTTYNDADITALAAMAGTGLVTRTAANTYAQRSVTATAASGITITNADGVSGDITINVASASTNASNNLVLRDGSGNFAANVITASLTGDVTGNLVATTSTVKNLNPAADSTYDLGTSLIRWNKIWTDELSVASGAAFSAAVSFENNITVTGTITATGGVIGNASSASAVSVSQSGTNADHFVAIAANTAGTGTTSIRADSGLKFNTGTNILTAGGFSGPLTGDVTGDVTGDLTGNADTATQVATQTVQTNFNQEHFLPFVVSNSASVINQSVLTDGGATYNPFQNRITADTFAGDLTGNVTGNVDGNVSGEVTIEGTAPTLATDAGVAGDIRYDAEFIYICVATNTWKRAAISTWS</sequence>
<dbReference type="InterPro" id="IPR041352">
    <property type="entry name" value="Mtd_N"/>
</dbReference>
<dbReference type="Pfam" id="PF18454">
    <property type="entry name" value="Mtd_N"/>
    <property type="match status" value="1"/>
</dbReference>